<dbReference type="EMBL" id="JARLKZ010000006">
    <property type="protein sequence ID" value="MEC0240375.1"/>
    <property type="molecule type" value="Genomic_DNA"/>
</dbReference>
<dbReference type="InterPro" id="IPR014347">
    <property type="entry name" value="Tautomerase/MIF_sf"/>
</dbReference>
<accession>A0ABU6GKY4</accession>
<name>A0ABU6GKY4_9BACL</name>
<keyword evidence="2" id="KW-1185">Reference proteome</keyword>
<proteinExistence type="predicted"/>
<dbReference type="Gene3D" id="3.30.429.10">
    <property type="entry name" value="Macrophage Migration Inhibitory Factor"/>
    <property type="match status" value="1"/>
</dbReference>
<evidence type="ECO:0000313" key="2">
    <source>
        <dbReference type="Proteomes" id="UP001344632"/>
    </source>
</evidence>
<dbReference type="SUPFAM" id="SSF55331">
    <property type="entry name" value="Tautomerase/MIF"/>
    <property type="match status" value="1"/>
</dbReference>
<protein>
    <submittedName>
        <fullName evidence="1">Tautomerase family protein</fullName>
    </submittedName>
</protein>
<dbReference type="PANTHER" id="PTHR38460">
    <property type="entry name" value="TAUTOMERASE YOLI-RELATED"/>
    <property type="match status" value="1"/>
</dbReference>
<gene>
    <name evidence="1" type="ORF">P4H66_10985</name>
</gene>
<dbReference type="InterPro" id="IPR037479">
    <property type="entry name" value="Tauto_MSAD"/>
</dbReference>
<organism evidence="1 2">
    <name type="scientific">Paenibacillus dokdonensis</name>
    <dbReference type="NCBI Taxonomy" id="2567944"/>
    <lineage>
        <taxon>Bacteria</taxon>
        <taxon>Bacillati</taxon>
        <taxon>Bacillota</taxon>
        <taxon>Bacilli</taxon>
        <taxon>Bacillales</taxon>
        <taxon>Paenibacillaceae</taxon>
        <taxon>Paenibacillus</taxon>
    </lineage>
</organism>
<evidence type="ECO:0000313" key="1">
    <source>
        <dbReference type="EMBL" id="MEC0240375.1"/>
    </source>
</evidence>
<sequence>MAQVKVYGLKEFMKPKQTLLSEVIHSCIVDAFQYPAKKKFQRFFNLEREDFIYPEDRSDRYTIIEISIFEGRSVETKKMLIKLLFERINHEVEIDMNDLEITIFETPKHHWGIRGLPGDELQLNYNVNV</sequence>
<dbReference type="RefSeq" id="WP_326088040.1">
    <property type="nucleotide sequence ID" value="NZ_JARLKZ010000006.1"/>
</dbReference>
<dbReference type="Pfam" id="PF14552">
    <property type="entry name" value="Tautomerase_2"/>
    <property type="match status" value="1"/>
</dbReference>
<dbReference type="Proteomes" id="UP001344632">
    <property type="component" value="Unassembled WGS sequence"/>
</dbReference>
<comment type="caution">
    <text evidence="1">The sequence shown here is derived from an EMBL/GenBank/DDBJ whole genome shotgun (WGS) entry which is preliminary data.</text>
</comment>
<reference evidence="1 2" key="1">
    <citation type="submission" date="2023-03" db="EMBL/GenBank/DDBJ databases">
        <title>Bacillus Genome Sequencing.</title>
        <authorList>
            <person name="Dunlap C."/>
        </authorList>
    </citation>
    <scope>NUCLEOTIDE SEQUENCE [LARGE SCALE GENOMIC DNA]</scope>
    <source>
        <strain evidence="1 2">BD-525</strain>
    </source>
</reference>
<dbReference type="PANTHER" id="PTHR38460:SF1">
    <property type="entry name" value="TAUTOMERASE YOLI-RELATED"/>
    <property type="match status" value="1"/>
</dbReference>